<dbReference type="AlphaFoldDB" id="A0A6C0IUF9"/>
<accession>A0A6C0IUF9</accession>
<reference evidence="1" key="1">
    <citation type="journal article" date="2020" name="Nature">
        <title>Giant virus diversity and host interactions through global metagenomics.</title>
        <authorList>
            <person name="Schulz F."/>
            <person name="Roux S."/>
            <person name="Paez-Espino D."/>
            <person name="Jungbluth S."/>
            <person name="Walsh D.A."/>
            <person name="Denef V.J."/>
            <person name="McMahon K.D."/>
            <person name="Konstantinidis K.T."/>
            <person name="Eloe-Fadrosh E.A."/>
            <person name="Kyrpides N.C."/>
            <person name="Woyke T."/>
        </authorList>
    </citation>
    <scope>NUCLEOTIDE SEQUENCE</scope>
    <source>
        <strain evidence="1">GVMAG-M-3300024336-7</strain>
    </source>
</reference>
<name>A0A6C0IUF9_9ZZZZ</name>
<organism evidence="1">
    <name type="scientific">viral metagenome</name>
    <dbReference type="NCBI Taxonomy" id="1070528"/>
    <lineage>
        <taxon>unclassified sequences</taxon>
        <taxon>metagenomes</taxon>
        <taxon>organismal metagenomes</taxon>
    </lineage>
</organism>
<sequence>MSKPIDGHDVIKSVILMKTGELYLRCKKLESEFDPVIGTDIFDSFLNQAITLTNELECPIGYHKYAGFNPRTFQSELERLCMTNLEVACEILELLKQFE</sequence>
<evidence type="ECO:0000313" key="1">
    <source>
        <dbReference type="EMBL" id="QHT96858.1"/>
    </source>
</evidence>
<protein>
    <submittedName>
        <fullName evidence="1">Uncharacterized protein</fullName>
    </submittedName>
</protein>
<dbReference type="EMBL" id="MN740268">
    <property type="protein sequence ID" value="QHT96858.1"/>
    <property type="molecule type" value="Genomic_DNA"/>
</dbReference>
<proteinExistence type="predicted"/>